<accession>A0ABX0CYP7</accession>
<evidence type="ECO:0000313" key="1">
    <source>
        <dbReference type="EMBL" id="NEX88892.1"/>
    </source>
</evidence>
<organism evidence="1 2">
    <name type="scientific">Aeromonas rivipollensis</name>
    <dbReference type="NCBI Taxonomy" id="948519"/>
    <lineage>
        <taxon>Bacteria</taxon>
        <taxon>Pseudomonadati</taxon>
        <taxon>Pseudomonadota</taxon>
        <taxon>Gammaproteobacteria</taxon>
        <taxon>Aeromonadales</taxon>
        <taxon>Aeromonadaceae</taxon>
        <taxon>Aeromonas</taxon>
    </lineage>
</organism>
<dbReference type="EMBL" id="JAAILA010000012">
    <property type="protein sequence ID" value="NEX88892.1"/>
    <property type="molecule type" value="Genomic_DNA"/>
</dbReference>
<dbReference type="RefSeq" id="WP_163136764.1">
    <property type="nucleotide sequence ID" value="NZ_CP144176.1"/>
</dbReference>
<sequence>MKNKLYDASKIYEMIRDYYINLFPHHANYEISLQNKNIFSEILTEYNYKKAFPVAVKINNENFILARSYSVERVIEDMVKLSRDQQEKIINYVDNIFADDFENLMSDIIAMHQWLVQDGYISKSSAGKEKLYMTTKFLNQKSLTI</sequence>
<evidence type="ECO:0000313" key="2">
    <source>
        <dbReference type="Proteomes" id="UP000472827"/>
    </source>
</evidence>
<name>A0ABX0CYP7_9GAMM</name>
<dbReference type="Proteomes" id="UP000472827">
    <property type="component" value="Unassembled WGS sequence"/>
</dbReference>
<gene>
    <name evidence="1" type="ORF">G4923_09265</name>
</gene>
<reference evidence="1 2" key="1">
    <citation type="submission" date="2020-02" db="EMBL/GenBank/DDBJ databases">
        <title>Genome sequencing of Aeromonas rivipollensis.</title>
        <authorList>
            <person name="Fono-Tamo Ubani E.K."/>
            <person name="Lekota K.E."/>
        </authorList>
    </citation>
    <scope>NUCLEOTIDE SEQUENCE [LARGE SCALE GENOMIC DNA]</scope>
    <source>
        <strain evidence="1 2">G78</strain>
    </source>
</reference>
<proteinExistence type="predicted"/>
<comment type="caution">
    <text evidence="1">The sequence shown here is derived from an EMBL/GenBank/DDBJ whole genome shotgun (WGS) entry which is preliminary data.</text>
</comment>
<keyword evidence="2" id="KW-1185">Reference proteome</keyword>
<protein>
    <submittedName>
        <fullName evidence="1">Uncharacterized protein</fullName>
    </submittedName>
</protein>